<reference evidence="2" key="1">
    <citation type="submission" date="2020-08" db="EMBL/GenBank/DDBJ databases">
        <title>Genome public.</title>
        <authorList>
            <person name="Liu C."/>
            <person name="Sun Q."/>
        </authorList>
    </citation>
    <scope>NUCLEOTIDE SEQUENCE</scope>
    <source>
        <strain evidence="2">NSJ-12</strain>
    </source>
</reference>
<gene>
    <name evidence="2" type="ORF">H8718_18615</name>
</gene>
<protein>
    <submittedName>
        <fullName evidence="2">ERCC4 domain-containing protein</fullName>
    </submittedName>
</protein>
<sequence length="174" mass="20751">MFRYSDKEIKEILKEATVVVDTREQKCGHIIQYFTAKKIPYVCEKLDFGDYTLKVHLPHVERPVYLQDKCVIERKANLNELSGNFTQSRERIESEFLKGMGKMYLLIENAKYEDILLQNYNTKYLPQSFMGTLKAFEARYDLKIMYLENSTYSGDFIYRTLQHYLRELLRKGEL</sequence>
<evidence type="ECO:0000313" key="2">
    <source>
        <dbReference type="EMBL" id="MBC8581499.1"/>
    </source>
</evidence>
<keyword evidence="3" id="KW-1185">Reference proteome</keyword>
<dbReference type="GO" id="GO:0004518">
    <property type="term" value="F:nuclease activity"/>
    <property type="evidence" value="ECO:0007669"/>
    <property type="project" value="InterPro"/>
</dbReference>
<comment type="caution">
    <text evidence="2">The sequence shown here is derived from an EMBL/GenBank/DDBJ whole genome shotgun (WGS) entry which is preliminary data.</text>
</comment>
<dbReference type="EMBL" id="JACRSY010000056">
    <property type="protein sequence ID" value="MBC8581499.1"/>
    <property type="molecule type" value="Genomic_DNA"/>
</dbReference>
<proteinExistence type="predicted"/>
<dbReference type="InterPro" id="IPR011335">
    <property type="entry name" value="Restrct_endonuc-II-like"/>
</dbReference>
<dbReference type="AlphaFoldDB" id="A0A926IFX6"/>
<dbReference type="SUPFAM" id="SSF52980">
    <property type="entry name" value="Restriction endonuclease-like"/>
    <property type="match status" value="1"/>
</dbReference>
<dbReference type="Proteomes" id="UP000655830">
    <property type="component" value="Unassembled WGS sequence"/>
</dbReference>
<dbReference type="GO" id="GO:0003677">
    <property type="term" value="F:DNA binding"/>
    <property type="evidence" value="ECO:0007669"/>
    <property type="project" value="InterPro"/>
</dbReference>
<dbReference type="GO" id="GO:0006259">
    <property type="term" value="P:DNA metabolic process"/>
    <property type="evidence" value="ECO:0007669"/>
    <property type="project" value="UniProtKB-ARBA"/>
</dbReference>
<feature type="domain" description="ERCC4" evidence="1">
    <location>
        <begin position="20"/>
        <end position="159"/>
    </location>
</feature>
<name>A0A926IFX6_9FIRM</name>
<organism evidence="2 3">
    <name type="scientific">Zhenhengia yiwuensis</name>
    <dbReference type="NCBI Taxonomy" id="2763666"/>
    <lineage>
        <taxon>Bacteria</taxon>
        <taxon>Bacillati</taxon>
        <taxon>Bacillota</taxon>
        <taxon>Clostridia</taxon>
        <taxon>Lachnospirales</taxon>
        <taxon>Lachnospiraceae</taxon>
        <taxon>Zhenhengia</taxon>
    </lineage>
</organism>
<accession>A0A926IFX6</accession>
<dbReference type="Pfam" id="PF02732">
    <property type="entry name" value="ERCC4"/>
    <property type="match status" value="1"/>
</dbReference>
<dbReference type="InterPro" id="IPR006166">
    <property type="entry name" value="ERCC4_domain"/>
</dbReference>
<evidence type="ECO:0000313" key="3">
    <source>
        <dbReference type="Proteomes" id="UP000655830"/>
    </source>
</evidence>
<dbReference type="Gene3D" id="3.40.50.10130">
    <property type="match status" value="1"/>
</dbReference>
<evidence type="ECO:0000259" key="1">
    <source>
        <dbReference type="Pfam" id="PF02732"/>
    </source>
</evidence>
<dbReference type="RefSeq" id="WP_249334455.1">
    <property type="nucleotide sequence ID" value="NZ_JACRSY010000056.1"/>
</dbReference>